<name>A0A1I4DMG1_9GAMM</name>
<keyword evidence="8" id="KW-1185">Reference proteome</keyword>
<dbReference type="GO" id="GO:0020037">
    <property type="term" value="F:heme binding"/>
    <property type="evidence" value="ECO:0007669"/>
    <property type="project" value="InterPro"/>
</dbReference>
<feature type="signal peptide" evidence="6">
    <location>
        <begin position="1"/>
        <end position="23"/>
    </location>
</feature>
<feature type="binding site" description="distal binding residue" evidence="5">
    <location>
        <position position="115"/>
    </location>
    <ligand>
        <name>heme</name>
        <dbReference type="ChEBI" id="CHEBI:30413"/>
    </ligand>
    <ligandPart>
        <name>Fe</name>
        <dbReference type="ChEBI" id="CHEBI:18248"/>
    </ligandPart>
</feature>
<dbReference type="GO" id="GO:0019825">
    <property type="term" value="F:oxygen binding"/>
    <property type="evidence" value="ECO:0007669"/>
    <property type="project" value="InterPro"/>
</dbReference>
<keyword evidence="1" id="KW-0813">Transport</keyword>
<evidence type="ECO:0000256" key="4">
    <source>
        <dbReference type="ARBA" id="ARBA00023004"/>
    </source>
</evidence>
<keyword evidence="3 5" id="KW-0479">Metal-binding</keyword>
<keyword evidence="2 5" id="KW-0349">Heme</keyword>
<dbReference type="InterPro" id="IPR001486">
    <property type="entry name" value="Hemoglobin_trunc"/>
</dbReference>
<dbReference type="Proteomes" id="UP000198725">
    <property type="component" value="Unassembled WGS sequence"/>
</dbReference>
<evidence type="ECO:0000256" key="5">
    <source>
        <dbReference type="PIRSR" id="PIRSR601486-1"/>
    </source>
</evidence>
<dbReference type="AlphaFoldDB" id="A0A1I4DMG1"/>
<evidence type="ECO:0000313" key="8">
    <source>
        <dbReference type="Proteomes" id="UP000198725"/>
    </source>
</evidence>
<keyword evidence="4 5" id="KW-0408">Iron</keyword>
<dbReference type="SUPFAM" id="SSF46458">
    <property type="entry name" value="Globin-like"/>
    <property type="match status" value="1"/>
</dbReference>
<dbReference type="Pfam" id="PF01152">
    <property type="entry name" value="Bac_globin"/>
    <property type="match status" value="1"/>
</dbReference>
<protein>
    <submittedName>
        <fullName evidence="7">Hemoglobin</fullName>
    </submittedName>
</protein>
<accession>A0A1I4DMG1</accession>
<dbReference type="EMBL" id="FOSR01000009">
    <property type="protein sequence ID" value="SFK93527.1"/>
    <property type="molecule type" value="Genomic_DNA"/>
</dbReference>
<evidence type="ECO:0000313" key="7">
    <source>
        <dbReference type="EMBL" id="SFK93527.1"/>
    </source>
</evidence>
<sequence length="164" mass="17818">MLKHSVATALLAAGLLLGNHAAAQDTMAMPNQSAAMAASAPRDPALKPVFEEFGGKPGLVSLVNDFMDNLMADPVTHPFFANVDREHVKKELVDQFCVILDGPCTYTGRDMASVHKGMGVNRADFNALVEDLQKAMNQHKIPFRAQNKLLAKLAPMHKVIITKK</sequence>
<organism evidence="7 8">
    <name type="scientific">Rhodanobacter glycinis</name>
    <dbReference type="NCBI Taxonomy" id="582702"/>
    <lineage>
        <taxon>Bacteria</taxon>
        <taxon>Pseudomonadati</taxon>
        <taxon>Pseudomonadota</taxon>
        <taxon>Gammaproteobacteria</taxon>
        <taxon>Lysobacterales</taxon>
        <taxon>Rhodanobacteraceae</taxon>
        <taxon>Rhodanobacter</taxon>
    </lineage>
</organism>
<dbReference type="CDD" id="cd00454">
    <property type="entry name" value="TrHb1_N"/>
    <property type="match status" value="1"/>
</dbReference>
<evidence type="ECO:0000256" key="1">
    <source>
        <dbReference type="ARBA" id="ARBA00022448"/>
    </source>
</evidence>
<dbReference type="RefSeq" id="WP_092703977.1">
    <property type="nucleotide sequence ID" value="NZ_FOSR01000009.1"/>
</dbReference>
<dbReference type="InterPro" id="IPR012292">
    <property type="entry name" value="Globin/Proto"/>
</dbReference>
<dbReference type="InterPro" id="IPR009050">
    <property type="entry name" value="Globin-like_sf"/>
</dbReference>
<dbReference type="GO" id="GO:0046872">
    <property type="term" value="F:metal ion binding"/>
    <property type="evidence" value="ECO:0007669"/>
    <property type="project" value="UniProtKB-KW"/>
</dbReference>
<reference evidence="8" key="1">
    <citation type="submission" date="2016-10" db="EMBL/GenBank/DDBJ databases">
        <authorList>
            <person name="Varghese N."/>
            <person name="Submissions S."/>
        </authorList>
    </citation>
    <scope>NUCLEOTIDE SEQUENCE [LARGE SCALE GENOMIC DNA]</scope>
    <source>
        <strain evidence="8">MO64</strain>
    </source>
</reference>
<dbReference type="Gene3D" id="1.10.490.10">
    <property type="entry name" value="Globins"/>
    <property type="match status" value="1"/>
</dbReference>
<feature type="chain" id="PRO_5011693448" evidence="6">
    <location>
        <begin position="24"/>
        <end position="164"/>
    </location>
</feature>
<evidence type="ECO:0000256" key="2">
    <source>
        <dbReference type="ARBA" id="ARBA00022617"/>
    </source>
</evidence>
<keyword evidence="6" id="KW-0732">Signal</keyword>
<evidence type="ECO:0000256" key="3">
    <source>
        <dbReference type="ARBA" id="ARBA00022723"/>
    </source>
</evidence>
<proteinExistence type="predicted"/>
<evidence type="ECO:0000256" key="6">
    <source>
        <dbReference type="SAM" id="SignalP"/>
    </source>
</evidence>
<gene>
    <name evidence="7" type="ORF">SAMN05192579_10990</name>
</gene>